<evidence type="ECO:0000313" key="4">
    <source>
        <dbReference type="Proteomes" id="UP000054477"/>
    </source>
</evidence>
<accession>A0A0C9XCJ3</accession>
<dbReference type="InterPro" id="IPR002108">
    <property type="entry name" value="ADF-H"/>
</dbReference>
<dbReference type="Pfam" id="PF00241">
    <property type="entry name" value="Cofilin_ADF"/>
    <property type="match status" value="1"/>
</dbReference>
<sequence length="563" mass="64842">MSLPKSNSAALTAAYESVINNEFNWLLLHYANDNYEDLALYSHGMDGLEELKTKIYDVDEVFIAFYRVEVDVDPGYVLINYIPTSVSGVRRARALVHSRRVGILFKKNQVTLTVDNLSQLTLDTIHKALPRPEEIEVKGMGRSFSADVSSKPLPIPKANDTDVVQHSFSEPSVPRASPPRKNSPPIARSPPKAGSSLFSNLLRRKKKPNETVEGPHDAPPPIPPKDEGKHAHVHPSQPSRTSDVTKGLISIEREHPNISEFAVISHGHGTNDIVVIEPPHTQFPQRKPAQLYSLPLHGKWASHDTSGFFDPAERARRRLEAQKQREKEEHDALRAEEARQALLKRQKEDFLRQEEEEELERRRSIEAEVRRGKAERRKKERMEKEEDERIRKELEEKKRLDRQRRLEEHQRLESWRTEQARVKEEAAQRAEAMKKREEEERKKKILLAEKKLTKNGKAEEVTAGWVTIQRGDANLWKRMFYKFIGNALVFYRHPNETHVVLEKVDLPGIVRGLKEWREGYEALEAIPFSFVIEFKDGGVWSLYSDSEEEKFQMLGLLHHAAGL</sequence>
<dbReference type="GO" id="GO:0003779">
    <property type="term" value="F:actin binding"/>
    <property type="evidence" value="ECO:0007669"/>
    <property type="project" value="InterPro"/>
</dbReference>
<keyword evidence="4" id="KW-1185">Reference proteome</keyword>
<dbReference type="STRING" id="1095629.A0A0C9XCJ3"/>
<proteinExistence type="predicted"/>
<feature type="compositionally biased region" description="Basic and acidic residues" evidence="1">
    <location>
        <begin position="380"/>
        <end position="389"/>
    </location>
</feature>
<dbReference type="Proteomes" id="UP000054477">
    <property type="component" value="Unassembled WGS sequence"/>
</dbReference>
<dbReference type="SUPFAM" id="SSF50729">
    <property type="entry name" value="PH domain-like"/>
    <property type="match status" value="1"/>
</dbReference>
<dbReference type="OrthoDB" id="67965at2759"/>
<feature type="compositionally biased region" description="Basic and acidic residues" evidence="1">
    <location>
        <begin position="353"/>
        <end position="372"/>
    </location>
</feature>
<dbReference type="PROSITE" id="PS51263">
    <property type="entry name" value="ADF_H"/>
    <property type="match status" value="1"/>
</dbReference>
<reference evidence="3 4" key="1">
    <citation type="submission" date="2014-04" db="EMBL/GenBank/DDBJ databases">
        <authorList>
            <consortium name="DOE Joint Genome Institute"/>
            <person name="Kuo A."/>
            <person name="Kohler A."/>
            <person name="Nagy L.G."/>
            <person name="Floudas D."/>
            <person name="Copeland A."/>
            <person name="Barry K.W."/>
            <person name="Cichocki N."/>
            <person name="Veneault-Fourrey C."/>
            <person name="LaButti K."/>
            <person name="Lindquist E.A."/>
            <person name="Lipzen A."/>
            <person name="Lundell T."/>
            <person name="Morin E."/>
            <person name="Murat C."/>
            <person name="Sun H."/>
            <person name="Tunlid A."/>
            <person name="Henrissat B."/>
            <person name="Grigoriev I.V."/>
            <person name="Hibbett D.S."/>
            <person name="Martin F."/>
            <person name="Nordberg H.P."/>
            <person name="Cantor M.N."/>
            <person name="Hua S.X."/>
        </authorList>
    </citation>
    <scope>NUCLEOTIDE SEQUENCE [LARGE SCALE GENOMIC DNA]</scope>
    <source>
        <strain evidence="3 4">LaAM-08-1</strain>
    </source>
</reference>
<reference evidence="4" key="2">
    <citation type="submission" date="2015-01" db="EMBL/GenBank/DDBJ databases">
        <title>Evolutionary Origins and Diversification of the Mycorrhizal Mutualists.</title>
        <authorList>
            <consortium name="DOE Joint Genome Institute"/>
            <consortium name="Mycorrhizal Genomics Consortium"/>
            <person name="Kohler A."/>
            <person name="Kuo A."/>
            <person name="Nagy L.G."/>
            <person name="Floudas D."/>
            <person name="Copeland A."/>
            <person name="Barry K.W."/>
            <person name="Cichocki N."/>
            <person name="Veneault-Fourrey C."/>
            <person name="LaButti K."/>
            <person name="Lindquist E.A."/>
            <person name="Lipzen A."/>
            <person name="Lundell T."/>
            <person name="Morin E."/>
            <person name="Murat C."/>
            <person name="Riley R."/>
            <person name="Ohm R."/>
            <person name="Sun H."/>
            <person name="Tunlid A."/>
            <person name="Henrissat B."/>
            <person name="Grigoriev I.V."/>
            <person name="Hibbett D.S."/>
            <person name="Martin F."/>
        </authorList>
    </citation>
    <scope>NUCLEOTIDE SEQUENCE [LARGE SCALE GENOMIC DNA]</scope>
    <source>
        <strain evidence="4">LaAM-08-1</strain>
    </source>
</reference>
<name>A0A0C9XCJ3_9AGAR</name>
<gene>
    <name evidence="3" type="ORF">K443DRAFT_328901</name>
</gene>
<dbReference type="Gene3D" id="3.40.20.10">
    <property type="entry name" value="Severin"/>
    <property type="match status" value="1"/>
</dbReference>
<feature type="region of interest" description="Disordered" evidence="1">
    <location>
        <begin position="353"/>
        <end position="389"/>
    </location>
</feature>
<dbReference type="EMBL" id="KN838755">
    <property type="protein sequence ID" value="KIJ95451.1"/>
    <property type="molecule type" value="Genomic_DNA"/>
</dbReference>
<dbReference type="InterPro" id="IPR029006">
    <property type="entry name" value="ADF-H/Gelsolin-like_dom_sf"/>
</dbReference>
<evidence type="ECO:0000313" key="3">
    <source>
        <dbReference type="EMBL" id="KIJ95451.1"/>
    </source>
</evidence>
<feature type="region of interest" description="Disordered" evidence="1">
    <location>
        <begin position="146"/>
        <end position="244"/>
    </location>
</feature>
<evidence type="ECO:0000259" key="2">
    <source>
        <dbReference type="PROSITE" id="PS51263"/>
    </source>
</evidence>
<dbReference type="HOGENOM" id="CLU_014670_0_0_1"/>
<dbReference type="CDD" id="cd00821">
    <property type="entry name" value="PH"/>
    <property type="match status" value="1"/>
</dbReference>
<protein>
    <recommendedName>
        <fullName evidence="2">ADF-H domain-containing protein</fullName>
    </recommendedName>
</protein>
<dbReference type="AlphaFoldDB" id="A0A0C9XCJ3"/>
<dbReference type="SUPFAM" id="SSF55753">
    <property type="entry name" value="Actin depolymerizing proteins"/>
    <property type="match status" value="1"/>
</dbReference>
<organism evidence="3 4">
    <name type="scientific">Laccaria amethystina LaAM-08-1</name>
    <dbReference type="NCBI Taxonomy" id="1095629"/>
    <lineage>
        <taxon>Eukaryota</taxon>
        <taxon>Fungi</taxon>
        <taxon>Dikarya</taxon>
        <taxon>Basidiomycota</taxon>
        <taxon>Agaricomycotina</taxon>
        <taxon>Agaricomycetes</taxon>
        <taxon>Agaricomycetidae</taxon>
        <taxon>Agaricales</taxon>
        <taxon>Agaricineae</taxon>
        <taxon>Hydnangiaceae</taxon>
        <taxon>Laccaria</taxon>
    </lineage>
</organism>
<feature type="domain" description="ADF-H" evidence="2">
    <location>
        <begin position="2"/>
        <end position="130"/>
    </location>
</feature>
<evidence type="ECO:0000256" key="1">
    <source>
        <dbReference type="SAM" id="MobiDB-lite"/>
    </source>
</evidence>